<keyword evidence="2 5" id="KW-0812">Transmembrane</keyword>
<feature type="transmembrane region" description="Helical" evidence="5">
    <location>
        <begin position="176"/>
        <end position="198"/>
    </location>
</feature>
<keyword evidence="4 5" id="KW-0472">Membrane</keyword>
<evidence type="ECO:0000313" key="10">
    <source>
        <dbReference type="Proteomes" id="UP000483820"/>
    </source>
</evidence>
<dbReference type="FunFam" id="1.20.58.390:FF:000104">
    <property type="entry name" value="AcetylCholine Receptor"/>
    <property type="match status" value="1"/>
</dbReference>
<dbReference type="GO" id="GO:0005230">
    <property type="term" value="F:extracellular ligand-gated monoatomic ion channel activity"/>
    <property type="evidence" value="ECO:0007669"/>
    <property type="project" value="InterPro"/>
</dbReference>
<dbReference type="FunFam" id="1.20.58.390:FF:000127">
    <property type="entry name" value="AcetylCholine Receptor"/>
    <property type="match status" value="1"/>
</dbReference>
<dbReference type="SUPFAM" id="SSF63712">
    <property type="entry name" value="Nicotinic receptor ligand binding domain-like"/>
    <property type="match status" value="1"/>
</dbReference>
<proteinExistence type="predicted"/>
<dbReference type="InterPro" id="IPR038050">
    <property type="entry name" value="Neuro_actylchol_rec"/>
</dbReference>
<dbReference type="CTD" id="9824211"/>
<evidence type="ECO:0000313" key="9">
    <source>
        <dbReference type="EMBL" id="KAF1752324.1"/>
    </source>
</evidence>
<reference evidence="9 10" key="1">
    <citation type="submission" date="2019-12" db="EMBL/GenBank/DDBJ databases">
        <title>Chromosome-level assembly of the Caenorhabditis remanei genome.</title>
        <authorList>
            <person name="Teterina A.A."/>
            <person name="Willis J.H."/>
            <person name="Phillips P.C."/>
        </authorList>
    </citation>
    <scope>NUCLEOTIDE SEQUENCE [LARGE SCALE GENOMIC DNA]</scope>
    <source>
        <strain evidence="9 10">PX506</strain>
        <tissue evidence="9">Whole organism</tissue>
    </source>
</reference>
<dbReference type="CDD" id="cd19051">
    <property type="entry name" value="LGIC_TM_cation"/>
    <property type="match status" value="1"/>
</dbReference>
<comment type="subcellular location">
    <subcellularLocation>
        <location evidence="1">Membrane</location>
        <topology evidence="1">Multi-pass membrane protein</topology>
    </subcellularLocation>
</comment>
<dbReference type="RefSeq" id="XP_053581693.1">
    <property type="nucleotide sequence ID" value="XM_053732780.1"/>
</dbReference>
<name>A0A6A5GCA6_CAERE</name>
<feature type="domain" description="Neurotransmitter-gated ion-channel transmembrane" evidence="8">
    <location>
        <begin position="121"/>
        <end position="358"/>
    </location>
</feature>
<feature type="transmembrane region" description="Helical" evidence="5">
    <location>
        <begin position="146"/>
        <end position="164"/>
    </location>
</feature>
<feature type="signal peptide" evidence="6">
    <location>
        <begin position="1"/>
        <end position="20"/>
    </location>
</feature>
<dbReference type="Proteomes" id="UP000483820">
    <property type="component" value="Chromosome V"/>
</dbReference>
<feature type="transmembrane region" description="Helical" evidence="5">
    <location>
        <begin position="116"/>
        <end position="139"/>
    </location>
</feature>
<dbReference type="SUPFAM" id="SSF90112">
    <property type="entry name" value="Neurotransmitter-gated ion-channel transmembrane pore"/>
    <property type="match status" value="1"/>
</dbReference>
<evidence type="ECO:0000259" key="8">
    <source>
        <dbReference type="Pfam" id="PF02932"/>
    </source>
</evidence>
<dbReference type="Gene3D" id="2.70.170.10">
    <property type="entry name" value="Neurotransmitter-gated ion-channel ligand-binding domain"/>
    <property type="match status" value="1"/>
</dbReference>
<feature type="domain" description="Neurotransmitter-gated ion-channel ligand-binding" evidence="7">
    <location>
        <begin position="25"/>
        <end position="116"/>
    </location>
</feature>
<keyword evidence="6" id="KW-0732">Signal</keyword>
<evidence type="ECO:0000256" key="3">
    <source>
        <dbReference type="ARBA" id="ARBA00022989"/>
    </source>
</evidence>
<evidence type="ECO:0000256" key="2">
    <source>
        <dbReference type="ARBA" id="ARBA00022692"/>
    </source>
</evidence>
<accession>A0A6A5GCA6</accession>
<feature type="transmembrane region" description="Helical" evidence="5">
    <location>
        <begin position="342"/>
        <end position="362"/>
    </location>
</feature>
<dbReference type="GO" id="GO:0016020">
    <property type="term" value="C:membrane"/>
    <property type="evidence" value="ECO:0007669"/>
    <property type="project" value="UniProtKB-SubCell"/>
</dbReference>
<dbReference type="KEGG" id="crq:GCK72_018878"/>
<dbReference type="AlphaFoldDB" id="A0A6A5GCA6"/>
<protein>
    <submittedName>
        <fullName evidence="9">Uncharacterized protein</fullName>
    </submittedName>
</protein>
<dbReference type="EMBL" id="WUAV01000005">
    <property type="protein sequence ID" value="KAF1752324.1"/>
    <property type="molecule type" value="Genomic_DNA"/>
</dbReference>
<sequence>MPHSNLILLQLLLLITQSNGSPAEVRLINDLMSGYVREERPILDSSKPVKVTLGVSLQQIINLSEKEEQLEVNAWLKFSWRDENLRWEPTAYENVTDLRHPPDALWTPDILLYNRYYSFNLIAPVLLTMVLVILGFTVSPETCEKVGLQISVSLAICIFLTIMSELTPQTSEAVPLLGVFFHTCNFISVLATSFTVYVQSFHFRNQHVHERMGFWMRFILLEWSPWVLRMKMPDRDNNVKTLKDSWKERNRRESMARTAFEYADGPVTQIHTMGIMLKENFEELIYQVKQDKTADEKGIERLRVLQKIYDHVKMIREHDDDNDEDSRVALEWRFAAIVVDRLCLLAFSILIVIVSIIIAWRAPYLFA</sequence>
<dbReference type="Gene3D" id="1.20.58.390">
    <property type="entry name" value="Neurotransmitter-gated ion-channel transmembrane domain"/>
    <property type="match status" value="1"/>
</dbReference>
<dbReference type="GeneID" id="9824211"/>
<dbReference type="InterPro" id="IPR006202">
    <property type="entry name" value="Neur_chan_lig-bd"/>
</dbReference>
<evidence type="ECO:0000259" key="7">
    <source>
        <dbReference type="Pfam" id="PF02931"/>
    </source>
</evidence>
<dbReference type="InterPro" id="IPR006201">
    <property type="entry name" value="Neur_channel"/>
</dbReference>
<evidence type="ECO:0000256" key="5">
    <source>
        <dbReference type="SAM" id="Phobius"/>
    </source>
</evidence>
<gene>
    <name evidence="9" type="ORF">GCK72_018878</name>
</gene>
<dbReference type="GO" id="GO:0004888">
    <property type="term" value="F:transmembrane signaling receptor activity"/>
    <property type="evidence" value="ECO:0007669"/>
    <property type="project" value="InterPro"/>
</dbReference>
<dbReference type="InterPro" id="IPR036734">
    <property type="entry name" value="Neur_chan_lig-bd_sf"/>
</dbReference>
<dbReference type="Pfam" id="PF02931">
    <property type="entry name" value="Neur_chan_LBD"/>
    <property type="match status" value="1"/>
</dbReference>
<evidence type="ECO:0000256" key="4">
    <source>
        <dbReference type="ARBA" id="ARBA00023136"/>
    </source>
</evidence>
<feature type="chain" id="PRO_5025485099" evidence="6">
    <location>
        <begin position="21"/>
        <end position="367"/>
    </location>
</feature>
<dbReference type="Pfam" id="PF02932">
    <property type="entry name" value="Neur_chan_memb"/>
    <property type="match status" value="1"/>
</dbReference>
<evidence type="ECO:0000256" key="6">
    <source>
        <dbReference type="SAM" id="SignalP"/>
    </source>
</evidence>
<evidence type="ECO:0000256" key="1">
    <source>
        <dbReference type="ARBA" id="ARBA00004141"/>
    </source>
</evidence>
<organism evidence="9 10">
    <name type="scientific">Caenorhabditis remanei</name>
    <name type="common">Caenorhabditis vulgaris</name>
    <dbReference type="NCBI Taxonomy" id="31234"/>
    <lineage>
        <taxon>Eukaryota</taxon>
        <taxon>Metazoa</taxon>
        <taxon>Ecdysozoa</taxon>
        <taxon>Nematoda</taxon>
        <taxon>Chromadorea</taxon>
        <taxon>Rhabditida</taxon>
        <taxon>Rhabditina</taxon>
        <taxon>Rhabditomorpha</taxon>
        <taxon>Rhabditoidea</taxon>
        <taxon>Rhabditidae</taxon>
        <taxon>Peloderinae</taxon>
        <taxon>Caenorhabditis</taxon>
    </lineage>
</organism>
<dbReference type="InterPro" id="IPR006029">
    <property type="entry name" value="Neurotrans-gated_channel_TM"/>
</dbReference>
<dbReference type="PANTHER" id="PTHR18945">
    <property type="entry name" value="NEUROTRANSMITTER GATED ION CHANNEL"/>
    <property type="match status" value="1"/>
</dbReference>
<comment type="caution">
    <text evidence="9">The sequence shown here is derived from an EMBL/GenBank/DDBJ whole genome shotgun (WGS) entry which is preliminary data.</text>
</comment>
<dbReference type="InterPro" id="IPR036719">
    <property type="entry name" value="Neuro-gated_channel_TM_sf"/>
</dbReference>
<keyword evidence="3 5" id="KW-1133">Transmembrane helix</keyword>